<name>G1WH62_9ACTN</name>
<dbReference type="InterPro" id="IPR047640">
    <property type="entry name" value="RpiR-like"/>
</dbReference>
<evidence type="ECO:0000259" key="4">
    <source>
        <dbReference type="PROSITE" id="PS51071"/>
    </source>
</evidence>
<dbReference type="InterPro" id="IPR009057">
    <property type="entry name" value="Homeodomain-like_sf"/>
</dbReference>
<keyword evidence="2" id="KW-0238">DNA-binding</keyword>
<dbReference type="EMBL" id="ADLS01000009">
    <property type="protein sequence ID" value="EGX67081.1"/>
    <property type="molecule type" value="Genomic_DNA"/>
</dbReference>
<evidence type="ECO:0000313" key="5">
    <source>
        <dbReference type="EMBL" id="EGX67081.1"/>
    </source>
</evidence>
<gene>
    <name evidence="5" type="ORF">HMPREF9452_00783</name>
</gene>
<dbReference type="InterPro" id="IPR000281">
    <property type="entry name" value="HTH_RpiR"/>
</dbReference>
<protein>
    <recommendedName>
        <fullName evidence="4">HTH rpiR-type domain-containing protein</fullName>
    </recommendedName>
</protein>
<dbReference type="InterPro" id="IPR001347">
    <property type="entry name" value="SIS_dom"/>
</dbReference>
<dbReference type="PROSITE" id="PS51071">
    <property type="entry name" value="HTH_RPIR"/>
    <property type="match status" value="1"/>
</dbReference>
<reference evidence="5 6" key="1">
    <citation type="submission" date="2011-06" db="EMBL/GenBank/DDBJ databases">
        <title>The Genome Sequence of Collinsella tanakaei YIT 12063.</title>
        <authorList>
            <consortium name="The Broad Institute Genome Sequencing Platform"/>
            <person name="Earl A."/>
            <person name="Ward D."/>
            <person name="Feldgarden M."/>
            <person name="Gevers D."/>
            <person name="Morotomi M."/>
            <person name="Young S.K."/>
            <person name="Zeng Q."/>
            <person name="Gargeya S."/>
            <person name="Fitzgerald M."/>
            <person name="Haas B."/>
            <person name="Abouelleil A."/>
            <person name="Alvarado L."/>
            <person name="Arachchi H.M."/>
            <person name="Berlin A."/>
            <person name="Brown A."/>
            <person name="Chapman S.B."/>
            <person name="Chen Z."/>
            <person name="Dunbar C."/>
            <person name="Freedman E."/>
            <person name="Gearin G."/>
            <person name="Gellesch M."/>
            <person name="Goldberg J."/>
            <person name="Griggs A."/>
            <person name="Gujja S."/>
            <person name="Heiman D."/>
            <person name="Howarth C."/>
            <person name="Larson L."/>
            <person name="Lui A."/>
            <person name="MacDonald P.J.P."/>
            <person name="Mehta T."/>
            <person name="Montmayeur A."/>
            <person name="Murphy C."/>
            <person name="Neiman D."/>
            <person name="Pearson M."/>
            <person name="Priest M."/>
            <person name="Roberts A."/>
            <person name="Saif S."/>
            <person name="Shea T."/>
            <person name="Shenoy N."/>
            <person name="Sisk P."/>
            <person name="Stolte C."/>
            <person name="Sykes S."/>
            <person name="Wortman J."/>
            <person name="Nusbaum C."/>
            <person name="Birren B."/>
        </authorList>
    </citation>
    <scope>NUCLEOTIDE SEQUENCE [LARGE SCALE GENOMIC DNA]</scope>
    <source>
        <strain evidence="5 6">YIT 12063</strain>
    </source>
</reference>
<dbReference type="GO" id="GO:0097367">
    <property type="term" value="F:carbohydrate derivative binding"/>
    <property type="evidence" value="ECO:0007669"/>
    <property type="project" value="InterPro"/>
</dbReference>
<dbReference type="RefSeq" id="WP_009140818.1">
    <property type="nucleotide sequence ID" value="NZ_JH126468.1"/>
</dbReference>
<dbReference type="Pfam" id="PF01418">
    <property type="entry name" value="HTH_6"/>
    <property type="match status" value="1"/>
</dbReference>
<dbReference type="AlphaFoldDB" id="G1WH62"/>
<comment type="caution">
    <text evidence="5">The sequence shown here is derived from an EMBL/GenBank/DDBJ whole genome shotgun (WGS) entry which is preliminary data.</text>
</comment>
<dbReference type="Gene3D" id="1.10.10.10">
    <property type="entry name" value="Winged helix-like DNA-binding domain superfamily/Winged helix DNA-binding domain"/>
    <property type="match status" value="1"/>
</dbReference>
<keyword evidence="6" id="KW-1185">Reference proteome</keyword>
<dbReference type="Pfam" id="PF01380">
    <property type="entry name" value="SIS"/>
    <property type="match status" value="1"/>
</dbReference>
<evidence type="ECO:0000256" key="3">
    <source>
        <dbReference type="ARBA" id="ARBA00023163"/>
    </source>
</evidence>
<dbReference type="HOGENOM" id="CLU_055769_0_3_11"/>
<dbReference type="STRING" id="742742.HMPREF9452_00783"/>
<organism evidence="5 6">
    <name type="scientific">Collinsella tanakaei YIT 12063</name>
    <dbReference type="NCBI Taxonomy" id="742742"/>
    <lineage>
        <taxon>Bacteria</taxon>
        <taxon>Bacillati</taxon>
        <taxon>Actinomycetota</taxon>
        <taxon>Coriobacteriia</taxon>
        <taxon>Coriobacteriales</taxon>
        <taxon>Coriobacteriaceae</taxon>
        <taxon>Collinsella</taxon>
    </lineage>
</organism>
<dbReference type="SUPFAM" id="SSF53697">
    <property type="entry name" value="SIS domain"/>
    <property type="match status" value="1"/>
</dbReference>
<dbReference type="PATRIC" id="fig|742742.3.peg.757"/>
<evidence type="ECO:0000256" key="1">
    <source>
        <dbReference type="ARBA" id="ARBA00023015"/>
    </source>
</evidence>
<dbReference type="GO" id="GO:0003700">
    <property type="term" value="F:DNA-binding transcription factor activity"/>
    <property type="evidence" value="ECO:0007669"/>
    <property type="project" value="InterPro"/>
</dbReference>
<keyword evidence="3" id="KW-0804">Transcription</keyword>
<dbReference type="PANTHER" id="PTHR30514:SF1">
    <property type="entry name" value="HTH-TYPE TRANSCRIPTIONAL REGULATOR HEXR-RELATED"/>
    <property type="match status" value="1"/>
</dbReference>
<sequence length="289" mass="31665">MSLIESMTVVDIIDAMSNQFTNVDWKISQFIASHPDDFCSMTAAEIARQAGVSDASVIRFAQKIGFDGFQELRSKFKRELSATRQSNPSIEAATLQAPLVESIAKLFDGIESSSVDEFARLADACDSILITGIGRAANLASILTNKLMLLGMRAVAITDPDIMSVQAETSKSDTLFIFLDLTENTNRMERCATIACTHNSKLITLSHHHESSLRDLSNCYFFLPPSSGPNQSYSISSETMVLVIWDLLFGALLRSRHDDYYDLVKKTSGFVSSLGMSSSKNSSPSVLAF</sequence>
<evidence type="ECO:0000313" key="6">
    <source>
        <dbReference type="Proteomes" id="UP000004830"/>
    </source>
</evidence>
<dbReference type="PANTHER" id="PTHR30514">
    <property type="entry name" value="GLUCOKINASE"/>
    <property type="match status" value="1"/>
</dbReference>
<dbReference type="SUPFAM" id="SSF46689">
    <property type="entry name" value="Homeodomain-like"/>
    <property type="match status" value="1"/>
</dbReference>
<dbReference type="GeneID" id="62758540"/>
<dbReference type="CDD" id="cd05013">
    <property type="entry name" value="SIS_RpiR"/>
    <property type="match status" value="1"/>
</dbReference>
<dbReference type="GO" id="GO:0003677">
    <property type="term" value="F:DNA binding"/>
    <property type="evidence" value="ECO:0007669"/>
    <property type="project" value="UniProtKB-KW"/>
</dbReference>
<dbReference type="InterPro" id="IPR046348">
    <property type="entry name" value="SIS_dom_sf"/>
</dbReference>
<feature type="domain" description="HTH rpiR-type" evidence="4">
    <location>
        <begin position="7"/>
        <end position="83"/>
    </location>
</feature>
<dbReference type="eggNOG" id="COG1737">
    <property type="taxonomic scope" value="Bacteria"/>
</dbReference>
<accession>G1WH62</accession>
<dbReference type="GO" id="GO:1901135">
    <property type="term" value="P:carbohydrate derivative metabolic process"/>
    <property type="evidence" value="ECO:0007669"/>
    <property type="project" value="InterPro"/>
</dbReference>
<proteinExistence type="predicted"/>
<dbReference type="Gene3D" id="3.40.50.10490">
    <property type="entry name" value="Glucose-6-phosphate isomerase like protein, domain 1"/>
    <property type="match status" value="1"/>
</dbReference>
<keyword evidence="1" id="KW-0805">Transcription regulation</keyword>
<dbReference type="Proteomes" id="UP000004830">
    <property type="component" value="Unassembled WGS sequence"/>
</dbReference>
<dbReference type="InterPro" id="IPR035472">
    <property type="entry name" value="RpiR-like_SIS"/>
</dbReference>
<evidence type="ECO:0000256" key="2">
    <source>
        <dbReference type="ARBA" id="ARBA00023125"/>
    </source>
</evidence>
<dbReference type="OrthoDB" id="370421at2"/>
<dbReference type="InterPro" id="IPR036388">
    <property type="entry name" value="WH-like_DNA-bd_sf"/>
</dbReference>